<dbReference type="Gene3D" id="3.40.50.1000">
    <property type="entry name" value="HAD superfamily/HAD-like"/>
    <property type="match status" value="1"/>
</dbReference>
<keyword evidence="3" id="KW-0718">Serine biosynthesis</keyword>
<evidence type="ECO:0000256" key="2">
    <source>
        <dbReference type="ARBA" id="ARBA00022842"/>
    </source>
</evidence>
<comment type="caution">
    <text evidence="4">The sequence shown here is derived from an EMBL/GenBank/DDBJ whole genome shotgun (WGS) entry which is preliminary data.</text>
</comment>
<accession>A0A559IZN0</accession>
<comment type="catalytic activity">
    <reaction evidence="3">
        <text>O-phospho-L-serine + H2O = L-serine + phosphate</text>
        <dbReference type="Rhea" id="RHEA:21208"/>
        <dbReference type="ChEBI" id="CHEBI:15377"/>
        <dbReference type="ChEBI" id="CHEBI:33384"/>
        <dbReference type="ChEBI" id="CHEBI:43474"/>
        <dbReference type="ChEBI" id="CHEBI:57524"/>
        <dbReference type="EC" id="3.1.3.3"/>
    </reaction>
</comment>
<organism evidence="4 5">
    <name type="scientific">Paenibacillus agilis</name>
    <dbReference type="NCBI Taxonomy" id="3020863"/>
    <lineage>
        <taxon>Bacteria</taxon>
        <taxon>Bacillati</taxon>
        <taxon>Bacillota</taxon>
        <taxon>Bacilli</taxon>
        <taxon>Bacillales</taxon>
        <taxon>Paenibacillaceae</taxon>
        <taxon>Paenibacillus</taxon>
    </lineage>
</organism>
<dbReference type="GO" id="GO:0006564">
    <property type="term" value="P:L-serine biosynthetic process"/>
    <property type="evidence" value="ECO:0007669"/>
    <property type="project" value="UniProtKB-UniRule"/>
</dbReference>
<name>A0A559IZN0_9BACL</name>
<reference evidence="4 5" key="1">
    <citation type="submission" date="2019-07" db="EMBL/GenBank/DDBJ databases">
        <authorList>
            <person name="Kim J."/>
        </authorList>
    </citation>
    <scope>NUCLEOTIDE SEQUENCE [LARGE SCALE GENOMIC DNA]</scope>
    <source>
        <strain evidence="4 5">N4</strain>
    </source>
</reference>
<dbReference type="InterPro" id="IPR023214">
    <property type="entry name" value="HAD_sf"/>
</dbReference>
<keyword evidence="3" id="KW-0028">Amino-acid biosynthesis</keyword>
<keyword evidence="2 3" id="KW-0460">Magnesium</keyword>
<evidence type="ECO:0000256" key="3">
    <source>
        <dbReference type="HAMAP-Rule" id="MF_02240"/>
    </source>
</evidence>
<dbReference type="GO" id="GO:0036424">
    <property type="term" value="F:L-phosphoserine phosphatase activity"/>
    <property type="evidence" value="ECO:0007669"/>
    <property type="project" value="UniProtKB-UniRule"/>
</dbReference>
<dbReference type="InterPro" id="IPR006439">
    <property type="entry name" value="HAD-SF_hydro_IA"/>
</dbReference>
<sequence>MTIKAVLFDLDDTLLWDERSVEEAFDATCQYANEQSGVDPKQLEEAVRAAARQLYATYETYAFTQNIGINPFEALWAHFTGGEHEEFRILQKLAPQYRVAAWTEGLRNLGVDNEKLGQACAERFMEERRKRPYVYEDTFEVLKKLKANYPLLLLTNGAPCLQQEKLDGVPAISSYFDHVVISGRFSEGKPSRIVFEHAMKLLNIRPHEGLMVGDKLTTDIQGSVSIGMHNAWLNRNDKPLTGEIRPEYSIQSLHDLFEVIESINKQQEIVN</sequence>
<dbReference type="InterPro" id="IPR044266">
    <property type="entry name" value="PSP_YsaA"/>
</dbReference>
<dbReference type="InterPro" id="IPR036412">
    <property type="entry name" value="HAD-like_sf"/>
</dbReference>
<dbReference type="Gene3D" id="1.20.120.710">
    <property type="entry name" value="Haloacid dehalogenase hydrolase-like domain"/>
    <property type="match status" value="1"/>
</dbReference>
<comment type="function">
    <text evidence="3">Catalyzes the last step of the phosphorylated serine biosynthetic pathway, i.e. dephosphorylation of O-phospho-L-serine to form L-serine.</text>
</comment>
<dbReference type="RefSeq" id="WP_144989224.1">
    <property type="nucleotide sequence ID" value="NZ_VNJK01000001.1"/>
</dbReference>
<dbReference type="SFLD" id="SFLDG01129">
    <property type="entry name" value="C1.5:_HAD__Beta-PGM__Phosphata"/>
    <property type="match status" value="1"/>
</dbReference>
<evidence type="ECO:0000313" key="4">
    <source>
        <dbReference type="EMBL" id="TVX93086.1"/>
    </source>
</evidence>
<dbReference type="SFLD" id="SFLDS00003">
    <property type="entry name" value="Haloacid_Dehalogenase"/>
    <property type="match status" value="1"/>
</dbReference>
<dbReference type="AlphaFoldDB" id="A0A559IZN0"/>
<dbReference type="NCBIfam" id="TIGR01549">
    <property type="entry name" value="HAD-SF-IA-v1"/>
    <property type="match status" value="1"/>
</dbReference>
<keyword evidence="3" id="KW-0170">Cobalt</keyword>
<comment type="cofactor">
    <cofactor evidence="3">
        <name>Mg(2+)</name>
        <dbReference type="ChEBI" id="CHEBI:18420"/>
    </cofactor>
    <cofactor evidence="3">
        <name>Co(2+)</name>
        <dbReference type="ChEBI" id="CHEBI:48828"/>
    </cofactor>
</comment>
<dbReference type="EMBL" id="VNJK01000001">
    <property type="protein sequence ID" value="TVX93086.1"/>
    <property type="molecule type" value="Genomic_DNA"/>
</dbReference>
<dbReference type="HAMAP" id="MF_02240">
    <property type="entry name" value="PSP"/>
    <property type="match status" value="1"/>
</dbReference>
<comment type="pathway">
    <text evidence="3">Amino-acid biosynthesis; L-serine biosynthesis; L-serine from 3-phospho-D-glycerate: step 3/3.</text>
</comment>
<evidence type="ECO:0000256" key="1">
    <source>
        <dbReference type="ARBA" id="ARBA00022801"/>
    </source>
</evidence>
<keyword evidence="5" id="KW-1185">Reference proteome</keyword>
<proteinExistence type="inferred from homology"/>
<dbReference type="InterPro" id="IPR051400">
    <property type="entry name" value="HAD-like_hydrolase"/>
</dbReference>
<comment type="similarity">
    <text evidence="3">Belongs to the HAD-like hydrolase superfamily.</text>
</comment>
<dbReference type="PANTHER" id="PTHR46470:SF3">
    <property type="entry name" value="N-ACYLNEURAMINATE-9-PHOSPHATASE"/>
    <property type="match status" value="1"/>
</dbReference>
<dbReference type="Proteomes" id="UP000318102">
    <property type="component" value="Unassembled WGS sequence"/>
</dbReference>
<dbReference type="EC" id="3.1.3.3" evidence="3"/>
<evidence type="ECO:0000313" key="5">
    <source>
        <dbReference type="Proteomes" id="UP000318102"/>
    </source>
</evidence>
<keyword evidence="1 3" id="KW-0378">Hydrolase</keyword>
<dbReference type="PANTHER" id="PTHR46470">
    <property type="entry name" value="N-ACYLNEURAMINATE-9-PHOSPHATASE"/>
    <property type="match status" value="1"/>
</dbReference>
<dbReference type="Pfam" id="PF00702">
    <property type="entry name" value="Hydrolase"/>
    <property type="match status" value="1"/>
</dbReference>
<comment type="catalytic activity">
    <reaction evidence="3">
        <text>O-phospho-D-serine + H2O = D-serine + phosphate</text>
        <dbReference type="Rhea" id="RHEA:24873"/>
        <dbReference type="ChEBI" id="CHEBI:15377"/>
        <dbReference type="ChEBI" id="CHEBI:35247"/>
        <dbReference type="ChEBI" id="CHEBI:43474"/>
        <dbReference type="ChEBI" id="CHEBI:58680"/>
        <dbReference type="EC" id="3.1.3.3"/>
    </reaction>
</comment>
<gene>
    <name evidence="4" type="ORF">FPZ44_08440</name>
</gene>
<dbReference type="SUPFAM" id="SSF56784">
    <property type="entry name" value="HAD-like"/>
    <property type="match status" value="1"/>
</dbReference>
<dbReference type="OrthoDB" id="9809962at2"/>
<protein>
    <recommendedName>
        <fullName evidence="3">Phosphoserine phosphatase</fullName>
        <shortName evidence="3">PSP</shortName>
        <ecNumber evidence="3">3.1.3.3</ecNumber>
    </recommendedName>
</protein>